<evidence type="ECO:0000259" key="6">
    <source>
        <dbReference type="Pfam" id="PF26254"/>
    </source>
</evidence>
<evidence type="ECO:0000256" key="1">
    <source>
        <dbReference type="ARBA" id="ARBA00004555"/>
    </source>
</evidence>
<dbReference type="InterPro" id="IPR058568">
    <property type="entry name" value="Ig_TRAPPC9_Trs120_4th"/>
</dbReference>
<dbReference type="InterPro" id="IPR013935">
    <property type="entry name" value="Trs120_TRAPPC9"/>
</dbReference>
<evidence type="ECO:0000256" key="2">
    <source>
        <dbReference type="ARBA" id="ARBA00023034"/>
    </source>
</evidence>
<name>A0A0J0XFP9_9TREE</name>
<dbReference type="InterPro" id="IPR058564">
    <property type="entry name" value="TPR_TRAPPC9_Trs120"/>
</dbReference>
<feature type="domain" description="Trs120/TRAPPC9 TPR region" evidence="5">
    <location>
        <begin position="540"/>
        <end position="823"/>
    </location>
</feature>
<feature type="domain" description="Trs120/TRAPPC9 third Ig-like" evidence="7">
    <location>
        <begin position="1228"/>
        <end position="1362"/>
    </location>
</feature>
<keyword evidence="10" id="KW-1185">Reference proteome</keyword>
<keyword evidence="2" id="KW-0333">Golgi apparatus</keyword>
<feature type="domain" description="Trs120/TRAPPC9 fourth Ig-like" evidence="8">
    <location>
        <begin position="1382"/>
        <end position="1490"/>
    </location>
</feature>
<reference evidence="9 10" key="1">
    <citation type="submission" date="2015-03" db="EMBL/GenBank/DDBJ databases">
        <title>Genomics and transcriptomics of the oil-accumulating basidiomycete yeast T. oleaginosus allow insights into substrate utilization and the diverse evolutionary trajectories of mating systems in fungi.</title>
        <authorList>
            <consortium name="DOE Joint Genome Institute"/>
            <person name="Kourist R."/>
            <person name="Kracht O."/>
            <person name="Bracharz F."/>
            <person name="Lipzen A."/>
            <person name="Nolan M."/>
            <person name="Ohm R."/>
            <person name="Grigoriev I."/>
            <person name="Sun S."/>
            <person name="Heitman J."/>
            <person name="Bruck T."/>
            <person name="Nowrousian M."/>
        </authorList>
    </citation>
    <scope>NUCLEOTIDE SEQUENCE [LARGE SCALE GENOMIC DNA]</scope>
    <source>
        <strain evidence="9 10">IBC0246</strain>
    </source>
</reference>
<feature type="domain" description="Trs120/TRAPPC9 first Ig-like" evidence="6">
    <location>
        <begin position="843"/>
        <end position="1010"/>
    </location>
</feature>
<dbReference type="PANTHER" id="PTHR21512:SF5">
    <property type="entry name" value="TRAFFICKING PROTEIN PARTICLE COMPLEX SUBUNIT 9"/>
    <property type="match status" value="1"/>
</dbReference>
<dbReference type="EMBL" id="KQ087246">
    <property type="protein sequence ID" value="KLT39892.1"/>
    <property type="molecule type" value="Genomic_DNA"/>
</dbReference>
<dbReference type="Pfam" id="PF26282">
    <property type="entry name" value="Ig_TRAPPC9-Trs120_3rd"/>
    <property type="match status" value="1"/>
</dbReference>
<evidence type="ECO:0000259" key="8">
    <source>
        <dbReference type="Pfam" id="PF26283"/>
    </source>
</evidence>
<feature type="compositionally biased region" description="Polar residues" evidence="3">
    <location>
        <begin position="280"/>
        <end position="290"/>
    </location>
</feature>
<dbReference type="GO" id="GO:0005802">
    <property type="term" value="C:trans-Golgi network"/>
    <property type="evidence" value="ECO:0007669"/>
    <property type="project" value="TreeGrafter"/>
</dbReference>
<evidence type="ECO:0000256" key="3">
    <source>
        <dbReference type="SAM" id="MobiDB-lite"/>
    </source>
</evidence>
<feature type="domain" description="Trs120/TRAPPC9 N-terminal" evidence="4">
    <location>
        <begin position="331"/>
        <end position="462"/>
    </location>
</feature>
<dbReference type="Pfam" id="PF26251">
    <property type="entry name" value="TPR_TRAPPC9-Trs120"/>
    <property type="match status" value="1"/>
</dbReference>
<dbReference type="Pfam" id="PF26280">
    <property type="entry name" value="Ig_TRAPPC9-Trs120_2nd"/>
    <property type="match status" value="1"/>
</dbReference>
<organism evidence="9 10">
    <name type="scientific">Cutaneotrichosporon oleaginosum</name>
    <dbReference type="NCBI Taxonomy" id="879819"/>
    <lineage>
        <taxon>Eukaryota</taxon>
        <taxon>Fungi</taxon>
        <taxon>Dikarya</taxon>
        <taxon>Basidiomycota</taxon>
        <taxon>Agaricomycotina</taxon>
        <taxon>Tremellomycetes</taxon>
        <taxon>Trichosporonales</taxon>
        <taxon>Trichosporonaceae</taxon>
        <taxon>Cutaneotrichosporon</taxon>
    </lineage>
</organism>
<dbReference type="OrthoDB" id="27962at2759"/>
<evidence type="ECO:0000259" key="4">
    <source>
        <dbReference type="Pfam" id="PF08626"/>
    </source>
</evidence>
<dbReference type="STRING" id="879819.A0A0J0XFP9"/>
<evidence type="ECO:0000313" key="10">
    <source>
        <dbReference type="Proteomes" id="UP000053611"/>
    </source>
</evidence>
<dbReference type="InterPro" id="IPR058565">
    <property type="entry name" value="Ig_TRAPPC9_Trs120_1st"/>
</dbReference>
<evidence type="ECO:0008006" key="11">
    <source>
        <dbReference type="Google" id="ProtNLM"/>
    </source>
</evidence>
<dbReference type="Proteomes" id="UP000053611">
    <property type="component" value="Unassembled WGS sequence"/>
</dbReference>
<feature type="compositionally biased region" description="Polar residues" evidence="3">
    <location>
        <begin position="364"/>
        <end position="383"/>
    </location>
</feature>
<proteinExistence type="predicted"/>
<dbReference type="RefSeq" id="XP_018276383.1">
    <property type="nucleotide sequence ID" value="XM_018420964.1"/>
</dbReference>
<dbReference type="InterPro" id="IPR058563">
    <property type="entry name" value="Trs120_TRAPPC9_N"/>
</dbReference>
<dbReference type="InterPro" id="IPR058567">
    <property type="entry name" value="Ig_TRAPPC9_Trs120_3rd"/>
</dbReference>
<sequence length="1509" mass="162120">MNSPAPLSALADPMALARLQILLVPVHRDHDGAEPLLESVYEHWSKLFRKHQTLRGDEIVYGAQGSQAHRRGVPESPRSRFLPSSPGASISRAAGASTVQLAFPSHAPAKHLYALSLLRMSAFPLVVIGIGVDDAVEGFTVGTETPKEDRASATQAWTQTFAQTLNDIMPATSAFPLVRRLVLVPSQVPTSDRRIAASGTPRVSGINTPRTSVAGGASPSSSFIRYAPAEGGDSWASKLLGEVIGDVYGELGELAASLESPAGMKTLSGTLLPSLSTLPEQNVTPRSSIQSPPPGPATPEHTRRSSGMVRTNSLPLVPSISRQPVRTLTPGGRPTSVQGPSAPPIQSSVISPAAPSPTTSISSNPFKRTSMLSSPFNRASSAGSPAATKESKDALGIARYTSAPLTGIAGGRLLKLLGDMYILTGKYSDAIKCYDEGAEKSRGVGDVLWEALAREGRAVAGIGEAWEGRDGSTHSTPFPSSPIPVEILSHYLSALACLSRAPLPFPPSSTILSPSPQRDSLSLPPTTSLSPTIVGTGEGLLAYLYSSLCIRISHFVLTIFAAGGWGSIAVSSLIAHALPRSFPPPVEDGNPRRIRTRRLALAQLAAESQLARHTLLGHAEAGIASFRKAMAKPEQLAVYVEVVRIARWLDMERKEAAATREVLKLVGAIVVEGREQHRRLLSQAAARAHGTDFSRMEGAMGYGMGVPVSAVVARRKEASAGNPGITELIERICAVLGIDILAFGNAHRDDQVSKQGDTADEPHFGWPDLQVEVIKEAITIAESLPDQLSVVRLCLSALRSLHPHLSQANQAQLSKLYVQAISTLRRRAIEVGPLPWWVPGRMVLSVEIAALTSNKVPIEHARAEMEQVEQKQGSKDPFLYNPRLKAVEQGKTLLVANEQVDVFVTLRNPFAFDLEIQDLSLLTTGSPFMTNPLPLILPSSSVQTVRITGIAPAPGALQIRGVNIRLADGASAEFLVPVAEASGKNSDSKRRSAALVDLAKVKRQGLEARKSVVPGADVPPALPVLDDRRWLECNVVEDQPLLWIKNTSLNHGTVMLYDGETSVIRLTVENSSAHPVDFVKLSFEDSVSREAQFLLADGEQTPQQAYELDYSISKQPVFTWDSTSPLLIPPGGRATLSVRVLGKVGCTDGTIHIDYGFVNRAETSNTFFTRRLSYPVLFTVYRTLECFALDLESMRNDSQAEARQRLANGTTPRSTAFATSSDEELKRALARGDERSVLFCINVRNVFSVPFEVALASAEGEGRSVVTRLVPPGATERLVLPIQRQALSAKQRAQAIPSAGRQYVVDKQKKTSDELALERETFWYRERLLDMVNISWREPSSLRAGVLSLREQPFSISQLDALRLSEVAVTLAVSPRDAQGPKAMDFVDLQVTVTNHLERTLRPYVRLEALPTSSNDASWSVPAPPPAPRRFSSLPATPMPLPKTVAFDGVLAATLPALAPGDSASHIVGAILLASGSYTFRAAAEEVSQTVTAAPPNVCFSPSITVRVP</sequence>
<feature type="region of interest" description="Disordered" evidence="3">
    <location>
        <begin position="275"/>
        <end position="393"/>
    </location>
</feature>
<comment type="subcellular location">
    <subcellularLocation>
        <location evidence="1">Golgi apparatus</location>
    </subcellularLocation>
</comment>
<dbReference type="Pfam" id="PF08626">
    <property type="entry name" value="TRAPPC9-Trs120"/>
    <property type="match status" value="1"/>
</dbReference>
<dbReference type="PANTHER" id="PTHR21512">
    <property type="entry name" value="TRAFFICKING PROTEIN PARTICLE COMPLEX SUBUNIT 9"/>
    <property type="match status" value="1"/>
</dbReference>
<feature type="region of interest" description="Disordered" evidence="3">
    <location>
        <begin position="64"/>
        <end position="89"/>
    </location>
</feature>
<feature type="region of interest" description="Disordered" evidence="3">
    <location>
        <begin position="197"/>
        <end position="219"/>
    </location>
</feature>
<evidence type="ECO:0000259" key="5">
    <source>
        <dbReference type="Pfam" id="PF26251"/>
    </source>
</evidence>
<gene>
    <name evidence="9" type="ORF">CC85DRAFT_264680</name>
</gene>
<accession>A0A0J0XFP9</accession>
<dbReference type="GeneID" id="28981567"/>
<evidence type="ECO:0000313" key="9">
    <source>
        <dbReference type="EMBL" id="KLT39892.1"/>
    </source>
</evidence>
<feature type="compositionally biased region" description="Low complexity" evidence="3">
    <location>
        <begin position="344"/>
        <end position="363"/>
    </location>
</feature>
<protein>
    <recommendedName>
        <fullName evidence="11">Trs120-domain-containing protein</fullName>
    </recommendedName>
</protein>
<feature type="compositionally biased region" description="Polar residues" evidence="3">
    <location>
        <begin position="308"/>
        <end position="326"/>
    </location>
</feature>
<dbReference type="Pfam" id="PF26283">
    <property type="entry name" value="Ig_TRAPPC9-Trs120_4th"/>
    <property type="match status" value="1"/>
</dbReference>
<dbReference type="Pfam" id="PF26254">
    <property type="entry name" value="Ig_TRAPPC9-Trs120_1st"/>
    <property type="match status" value="1"/>
</dbReference>
<evidence type="ECO:0000259" key="7">
    <source>
        <dbReference type="Pfam" id="PF26282"/>
    </source>
</evidence>